<dbReference type="Proteomes" id="UP000276133">
    <property type="component" value="Unassembled WGS sequence"/>
</dbReference>
<protein>
    <submittedName>
        <fullName evidence="1">Uncharacterized protein</fullName>
    </submittedName>
</protein>
<gene>
    <name evidence="1" type="ORF">BpHYR1_028005</name>
</gene>
<evidence type="ECO:0000313" key="2">
    <source>
        <dbReference type="Proteomes" id="UP000276133"/>
    </source>
</evidence>
<organism evidence="1 2">
    <name type="scientific">Brachionus plicatilis</name>
    <name type="common">Marine rotifer</name>
    <name type="synonym">Brachionus muelleri</name>
    <dbReference type="NCBI Taxonomy" id="10195"/>
    <lineage>
        <taxon>Eukaryota</taxon>
        <taxon>Metazoa</taxon>
        <taxon>Spiralia</taxon>
        <taxon>Gnathifera</taxon>
        <taxon>Rotifera</taxon>
        <taxon>Eurotatoria</taxon>
        <taxon>Monogononta</taxon>
        <taxon>Pseudotrocha</taxon>
        <taxon>Ploima</taxon>
        <taxon>Brachionidae</taxon>
        <taxon>Brachionus</taxon>
    </lineage>
</organism>
<proteinExistence type="predicted"/>
<keyword evidence="2" id="KW-1185">Reference proteome</keyword>
<dbReference type="AlphaFoldDB" id="A0A3M7RKR3"/>
<name>A0A3M7RKR3_BRAPC</name>
<dbReference type="EMBL" id="REGN01003165">
    <property type="protein sequence ID" value="RNA24142.1"/>
    <property type="molecule type" value="Genomic_DNA"/>
</dbReference>
<reference evidence="1 2" key="1">
    <citation type="journal article" date="2018" name="Sci. Rep.">
        <title>Genomic signatures of local adaptation to the degree of environmental predictability in rotifers.</title>
        <authorList>
            <person name="Franch-Gras L."/>
            <person name="Hahn C."/>
            <person name="Garcia-Roger E.M."/>
            <person name="Carmona M.J."/>
            <person name="Serra M."/>
            <person name="Gomez A."/>
        </authorList>
    </citation>
    <scope>NUCLEOTIDE SEQUENCE [LARGE SCALE GENOMIC DNA]</scope>
    <source>
        <strain evidence="1">HYR1</strain>
    </source>
</reference>
<sequence length="66" mass="7622">MNIINNCRIKKTRMLEQGTRLQQEHKQIASIKCIIDIICEYLIDISIINAEQVPVIGLKRAEKCLL</sequence>
<evidence type="ECO:0000313" key="1">
    <source>
        <dbReference type="EMBL" id="RNA24142.1"/>
    </source>
</evidence>
<comment type="caution">
    <text evidence="1">The sequence shown here is derived from an EMBL/GenBank/DDBJ whole genome shotgun (WGS) entry which is preliminary data.</text>
</comment>
<accession>A0A3M7RKR3</accession>